<dbReference type="Proteomes" id="UP000887575">
    <property type="component" value="Unassembled WGS sequence"/>
</dbReference>
<evidence type="ECO:0000256" key="2">
    <source>
        <dbReference type="SAM" id="MobiDB-lite"/>
    </source>
</evidence>
<feature type="chain" id="PRO_5042070039" evidence="3">
    <location>
        <begin position="18"/>
        <end position="163"/>
    </location>
</feature>
<accession>A0AAF3EU71</accession>
<dbReference type="AlphaFoldDB" id="A0AAF3EU71"/>
<dbReference type="WBParaSite" id="MBELARI_LOCUS17716">
    <property type="protein sequence ID" value="MBELARI_LOCUS17716"/>
    <property type="gene ID" value="MBELARI_LOCUS17716"/>
</dbReference>
<feature type="compositionally biased region" description="Basic residues" evidence="2">
    <location>
        <begin position="102"/>
        <end position="163"/>
    </location>
</feature>
<protein>
    <submittedName>
        <fullName evidence="5">Uncharacterized protein</fullName>
    </submittedName>
</protein>
<keyword evidence="1" id="KW-0175">Coiled coil</keyword>
<feature type="compositionally biased region" description="Polar residues" evidence="2">
    <location>
        <begin position="77"/>
        <end position="88"/>
    </location>
</feature>
<reference evidence="5" key="1">
    <citation type="submission" date="2024-02" db="UniProtKB">
        <authorList>
            <consortium name="WormBaseParasite"/>
        </authorList>
    </citation>
    <scope>IDENTIFICATION</scope>
</reference>
<evidence type="ECO:0000313" key="5">
    <source>
        <dbReference type="WBParaSite" id="MBELARI_LOCUS17716"/>
    </source>
</evidence>
<keyword evidence="4" id="KW-1185">Reference proteome</keyword>
<evidence type="ECO:0000256" key="3">
    <source>
        <dbReference type="SAM" id="SignalP"/>
    </source>
</evidence>
<evidence type="ECO:0000256" key="1">
    <source>
        <dbReference type="SAM" id="Coils"/>
    </source>
</evidence>
<sequence length="163" mass="19312">MRHLIALGCLLLASVLAEDLTENAQKTLTALRELKGKEYELLKGLNEDERIDVEDLLEKDAEEHDNAELEAIEAEIKTNNQEITATDASSEEETGDAERKVVRVKRSLRARRRRNRQRRNRQLRRQRQGLRRKLRKLRRRTIRKFHGRRRAANRRRHHPRGSI</sequence>
<feature type="coiled-coil region" evidence="1">
    <location>
        <begin position="17"/>
        <end position="77"/>
    </location>
</feature>
<feature type="region of interest" description="Disordered" evidence="2">
    <location>
        <begin position="77"/>
        <end position="163"/>
    </location>
</feature>
<feature type="signal peptide" evidence="3">
    <location>
        <begin position="1"/>
        <end position="17"/>
    </location>
</feature>
<organism evidence="4 5">
    <name type="scientific">Mesorhabditis belari</name>
    <dbReference type="NCBI Taxonomy" id="2138241"/>
    <lineage>
        <taxon>Eukaryota</taxon>
        <taxon>Metazoa</taxon>
        <taxon>Ecdysozoa</taxon>
        <taxon>Nematoda</taxon>
        <taxon>Chromadorea</taxon>
        <taxon>Rhabditida</taxon>
        <taxon>Rhabditina</taxon>
        <taxon>Rhabditomorpha</taxon>
        <taxon>Rhabditoidea</taxon>
        <taxon>Rhabditidae</taxon>
        <taxon>Mesorhabditinae</taxon>
        <taxon>Mesorhabditis</taxon>
    </lineage>
</organism>
<proteinExistence type="predicted"/>
<name>A0AAF3EU71_9BILA</name>
<evidence type="ECO:0000313" key="4">
    <source>
        <dbReference type="Proteomes" id="UP000887575"/>
    </source>
</evidence>
<keyword evidence="3" id="KW-0732">Signal</keyword>